<keyword evidence="4" id="KW-1133">Transmembrane helix</keyword>
<dbReference type="InterPro" id="IPR035897">
    <property type="entry name" value="Toll_tir_struct_dom_sf"/>
</dbReference>
<dbReference type="SUPFAM" id="SSF52200">
    <property type="entry name" value="Toll/Interleukin receptor TIR domain"/>
    <property type="match status" value="1"/>
</dbReference>
<dbReference type="PROSITE" id="PS00678">
    <property type="entry name" value="WD_REPEATS_1"/>
    <property type="match status" value="1"/>
</dbReference>
<keyword evidence="2" id="KW-0677">Repeat</keyword>
<organism evidence="6 7">
    <name type="scientific">Lentzea aerocolonigenes</name>
    <name type="common">Lechevalieria aerocolonigenes</name>
    <name type="synonym">Saccharothrix aerocolonigenes</name>
    <dbReference type="NCBI Taxonomy" id="68170"/>
    <lineage>
        <taxon>Bacteria</taxon>
        <taxon>Bacillati</taxon>
        <taxon>Actinomycetota</taxon>
        <taxon>Actinomycetes</taxon>
        <taxon>Pseudonocardiales</taxon>
        <taxon>Pseudonocardiaceae</taxon>
        <taxon>Lentzea</taxon>
    </lineage>
</organism>
<dbReference type="PROSITE" id="PS50104">
    <property type="entry name" value="TIR"/>
    <property type="match status" value="1"/>
</dbReference>
<dbReference type="InterPro" id="IPR000157">
    <property type="entry name" value="TIR_dom"/>
</dbReference>
<dbReference type="SMART" id="SM00320">
    <property type="entry name" value="WD40"/>
    <property type="match status" value="11"/>
</dbReference>
<dbReference type="AlphaFoldDB" id="A0A0F0H9V1"/>
<evidence type="ECO:0000259" key="5">
    <source>
        <dbReference type="PROSITE" id="PS50104"/>
    </source>
</evidence>
<evidence type="ECO:0000256" key="3">
    <source>
        <dbReference type="PROSITE-ProRule" id="PRU00221"/>
    </source>
</evidence>
<dbReference type="GO" id="GO:0007165">
    <property type="term" value="P:signal transduction"/>
    <property type="evidence" value="ECO:0007669"/>
    <property type="project" value="InterPro"/>
</dbReference>
<protein>
    <recommendedName>
        <fullName evidence="5">TIR domain-containing protein</fullName>
    </recommendedName>
</protein>
<keyword evidence="7" id="KW-1185">Reference proteome</keyword>
<dbReference type="Gene3D" id="2.130.10.10">
    <property type="entry name" value="YVTN repeat-like/Quinoprotein amine dehydrogenase"/>
    <property type="match status" value="6"/>
</dbReference>
<dbReference type="RefSeq" id="WP_045310813.1">
    <property type="nucleotide sequence ID" value="NZ_JYJG01000043.1"/>
</dbReference>
<feature type="repeat" description="WD" evidence="3">
    <location>
        <begin position="1181"/>
        <end position="1205"/>
    </location>
</feature>
<dbReference type="InterPro" id="IPR027417">
    <property type="entry name" value="P-loop_NTPase"/>
</dbReference>
<reference evidence="6 7" key="1">
    <citation type="submission" date="2015-02" db="EMBL/GenBank/DDBJ databases">
        <authorList>
            <person name="Ju K.-S."/>
            <person name="Doroghazi J.R."/>
            <person name="Metcalf W."/>
        </authorList>
    </citation>
    <scope>NUCLEOTIDE SEQUENCE [LARGE SCALE GENOMIC DNA]</scope>
    <source>
        <strain evidence="6 7">NRRL B-16140</strain>
    </source>
</reference>
<keyword evidence="4" id="KW-0472">Membrane</keyword>
<dbReference type="PROSITE" id="PS50082">
    <property type="entry name" value="WD_REPEATS_2"/>
    <property type="match status" value="5"/>
</dbReference>
<name>A0A0F0H9V1_LENAE</name>
<dbReference type="SUPFAM" id="SSF52540">
    <property type="entry name" value="P-loop containing nucleoside triphosphate hydrolases"/>
    <property type="match status" value="1"/>
</dbReference>
<evidence type="ECO:0000256" key="4">
    <source>
        <dbReference type="SAM" id="Phobius"/>
    </source>
</evidence>
<dbReference type="PANTHER" id="PTHR19879">
    <property type="entry name" value="TRANSCRIPTION INITIATION FACTOR TFIID"/>
    <property type="match status" value="1"/>
</dbReference>
<feature type="repeat" description="WD" evidence="3">
    <location>
        <begin position="1137"/>
        <end position="1160"/>
    </location>
</feature>
<dbReference type="PROSITE" id="PS50294">
    <property type="entry name" value="WD_REPEATS_REGION"/>
    <property type="match status" value="2"/>
</dbReference>
<feature type="transmembrane region" description="Helical" evidence="4">
    <location>
        <begin position="527"/>
        <end position="545"/>
    </location>
</feature>
<dbReference type="SUPFAM" id="SSF50978">
    <property type="entry name" value="WD40 repeat-like"/>
    <property type="match status" value="1"/>
</dbReference>
<evidence type="ECO:0000256" key="2">
    <source>
        <dbReference type="ARBA" id="ARBA00022737"/>
    </source>
</evidence>
<evidence type="ECO:0000313" key="7">
    <source>
        <dbReference type="Proteomes" id="UP000033393"/>
    </source>
</evidence>
<dbReference type="Pfam" id="PF20703">
    <property type="entry name" value="nSTAND1"/>
    <property type="match status" value="1"/>
</dbReference>
<dbReference type="InterPro" id="IPR015943">
    <property type="entry name" value="WD40/YVTN_repeat-like_dom_sf"/>
</dbReference>
<dbReference type="InterPro" id="IPR019775">
    <property type="entry name" value="WD40_repeat_CS"/>
</dbReference>
<feature type="repeat" description="WD" evidence="3">
    <location>
        <begin position="1044"/>
        <end position="1076"/>
    </location>
</feature>
<keyword evidence="4" id="KW-0812">Transmembrane</keyword>
<dbReference type="OrthoDB" id="134501at2"/>
<dbReference type="Pfam" id="PF13676">
    <property type="entry name" value="TIR_2"/>
    <property type="match status" value="1"/>
</dbReference>
<dbReference type="EMBL" id="JYJG01000043">
    <property type="protein sequence ID" value="KJK51112.1"/>
    <property type="molecule type" value="Genomic_DNA"/>
</dbReference>
<dbReference type="InterPro" id="IPR001680">
    <property type="entry name" value="WD40_rpt"/>
</dbReference>
<evidence type="ECO:0000256" key="1">
    <source>
        <dbReference type="ARBA" id="ARBA00022574"/>
    </source>
</evidence>
<keyword evidence="1 3" id="KW-0853">WD repeat</keyword>
<proteinExistence type="predicted"/>
<feature type="domain" description="TIR" evidence="5">
    <location>
        <begin position="1"/>
        <end position="127"/>
    </location>
</feature>
<sequence>MAKVFVSYASPDLALAAKLHEWLEADGHEVFLDRDPRTGIAVGDEWVRRLHERLRWANALLCVITTDYLASAWCTAELDTARMLGSRILPLRPGTVVHPLLDEIQHTDLADPAKARARIARALREIDAAGDPHWPDGRSPFPGLVPLDVDRHRVFFGRDREVAELVGLVQEDNGGTLVVGPSGCGKSSLVRAGLIPAMTGVPGVFPLPVVMPGHDPVSALDHVLAQTPSHRPLLVIDQLEEVFTLSDVHRRREFAGRLRDTDAHLVCTIRPEYLTELLSDPHLADLCGRVHPVTPLRRESLREIIERPAEIAGIAIDEHLTSRLIDDTGDGTALPLLAFTLAELSDGVRRGGRLSSARYDALGGVRGALLAQSDAALLAATTGRTAPDVLAALLSLVTVDERGRPTRRHVPGISFPELAEFVTRRLVTTDTIAGEVVLGVAHEAFLTEWPPLAEAITEHAAALRTRGALEQAATEWTAAGRPPSRLWQGAHLHVAREDVTRVDLSATADDFLHASVRHDRHRRRRTVTVLSVLLVIALAGAAIAYNRQLIAQDRQSEAEQRQRAAVAQQLITQAGTFTSVAPWAALALGVAAGRIAPGNASANAVVRHTLANSGYRGALPGQTRVVHARRARLLAGVGTDGSVTVWSTSAPGPPRLKHRLAVDGMGLRQVAISPDGRTLATANSSGEILVWDLTATTPHRIGPVLSGEFQPITDMAFTNDGTTLVTANRHDARLWNISDPTRTHLLGWYLHHDGASEINAVAFSPGGELLAAGESLWDVTRSEQPRPAGRLPVGTAPLRDVAFSPVRGLAAVSGDDGVVLVDVSDPDHPRAVSARLAGSESTKSLDFSPDGRTLAITGGLGGTAMWDVTDPLAPRRVADTPPAITAGSVSFSPDGHSLAVENTLWDLTGKFRPAPIGEPFDADVRSLAFSPDGTTLAVGGDDRVTLWRPHDPATPFGEPLTGISPHEPTAVTFAPDGRVLAAGNTFQDVTDPGHPRKKHQLEYWTVLTVFSPDGNYFLTTTAGDTGNVPTLWSSRDPARRDRFLRGHDTKVAAAAISPDSRKIATVSTDGSVRGWDFLAPGSVPDPMVGNVSGAAAVAFSPDSGVLVAGGSGGTALVWDTQGVSRVGQPMPVAAAQLAFAPHGRLLATGSPDGTVLLWDMTDPFTPRQLGPPLRFRARGPLAFSPDGTTLATGDVSDGVRLWDLRPLTSMLDKPFEIACEILGEGLAEQEWPQLVPGLPYRETCP</sequence>
<feature type="repeat" description="WD" evidence="3">
    <location>
        <begin position="1087"/>
        <end position="1128"/>
    </location>
</feature>
<dbReference type="Pfam" id="PF00400">
    <property type="entry name" value="WD40"/>
    <property type="match status" value="6"/>
</dbReference>
<evidence type="ECO:0000313" key="6">
    <source>
        <dbReference type="EMBL" id="KJK51112.1"/>
    </source>
</evidence>
<feature type="repeat" description="WD" evidence="3">
    <location>
        <begin position="660"/>
        <end position="693"/>
    </location>
</feature>
<dbReference type="InterPro" id="IPR049052">
    <property type="entry name" value="nSTAND1"/>
</dbReference>
<dbReference type="PANTHER" id="PTHR19879:SF9">
    <property type="entry name" value="TRANSCRIPTION INITIATION FACTOR TFIID SUBUNIT 5"/>
    <property type="match status" value="1"/>
</dbReference>
<dbReference type="Proteomes" id="UP000033393">
    <property type="component" value="Unassembled WGS sequence"/>
</dbReference>
<gene>
    <name evidence="6" type="ORF">UK23_08295</name>
</gene>
<dbReference type="InterPro" id="IPR036322">
    <property type="entry name" value="WD40_repeat_dom_sf"/>
</dbReference>
<dbReference type="SUPFAM" id="SSF82171">
    <property type="entry name" value="DPP6 N-terminal domain-like"/>
    <property type="match status" value="1"/>
</dbReference>
<dbReference type="PATRIC" id="fig|68170.10.peg.8447"/>
<comment type="caution">
    <text evidence="6">The sequence shown here is derived from an EMBL/GenBank/DDBJ whole genome shotgun (WGS) entry which is preliminary data.</text>
</comment>
<accession>A0A0F0H9V1</accession>
<dbReference type="Gene3D" id="3.40.50.10140">
    <property type="entry name" value="Toll/interleukin-1 receptor homology (TIR) domain"/>
    <property type="match status" value="1"/>
</dbReference>